<evidence type="ECO:0000313" key="4">
    <source>
        <dbReference type="Proteomes" id="UP000324797"/>
    </source>
</evidence>
<dbReference type="Gene3D" id="3.30.70.1230">
    <property type="entry name" value="Nucleotide cyclase"/>
    <property type="match status" value="1"/>
</dbReference>
<dbReference type="Pfam" id="PF13432">
    <property type="entry name" value="TPR_16"/>
    <property type="match status" value="1"/>
</dbReference>
<dbReference type="Proteomes" id="UP000324797">
    <property type="component" value="Unassembled WGS sequence"/>
</dbReference>
<dbReference type="PANTHER" id="PTHR43081:SF19">
    <property type="entry name" value="PH-SENSITIVE ADENYLATE CYCLASE RV1264"/>
    <property type="match status" value="1"/>
</dbReference>
<gene>
    <name evidence="3" type="ORF">FXV83_28055</name>
</gene>
<dbReference type="AlphaFoldDB" id="A0A5S4YH01"/>
<dbReference type="PROSITE" id="PS50125">
    <property type="entry name" value="GUANYLATE_CYCLASE_2"/>
    <property type="match status" value="1"/>
</dbReference>
<feature type="repeat" description="TPR" evidence="1">
    <location>
        <begin position="448"/>
        <end position="481"/>
    </location>
</feature>
<organism evidence="3 4">
    <name type="scientific">Bradyrhizobium hipponense</name>
    <dbReference type="NCBI Taxonomy" id="2605638"/>
    <lineage>
        <taxon>Bacteria</taxon>
        <taxon>Pseudomonadati</taxon>
        <taxon>Pseudomonadota</taxon>
        <taxon>Alphaproteobacteria</taxon>
        <taxon>Hyphomicrobiales</taxon>
        <taxon>Nitrobacteraceae</taxon>
        <taxon>Bradyrhizobium</taxon>
    </lineage>
</organism>
<dbReference type="SMART" id="SM00028">
    <property type="entry name" value="TPR"/>
    <property type="match status" value="3"/>
</dbReference>
<dbReference type="InterPro" id="IPR050697">
    <property type="entry name" value="Adenylyl/Guanylyl_Cyclase_3/4"/>
</dbReference>
<comment type="caution">
    <text evidence="3">The sequence shown here is derived from an EMBL/GenBank/DDBJ whole genome shotgun (WGS) entry which is preliminary data.</text>
</comment>
<protein>
    <submittedName>
        <fullName evidence="3">Tetratricopeptide repeat protein</fullName>
    </submittedName>
</protein>
<sequence length="584" mass="65009">MTRRLAAIMAADVAGYSRLMSTDEEATLRTLDGYRRTMSDLISEHAGRIFGTAGDSVIAEFSSAVQAVRAAVAIQRSLDRHNADLPQDRRMEFRIGINVGDVMADGDNLLGDGVNVAARLEGVAEPGGICISGAVRDQIEGKLKFALTPIGQRALKNISRPVSVYSVDWQPEHPVASGILGGALALPDKPSIAVLPFSNMSGDPEQEYFADGITEDIITALSHHRWFFVIARNSTFVYKRRAVDVKQVARELGVRYILEGSVRRAGQRVRITGQLIEAETGNHLWAERFDRDLADIFAIQDEITQSVVGAIEPEMLLIEGKRAFRKSVGNLDAFDCCMRAMWHFSQLASEDHNQAVTLIRQALTLDPNLAQAHMTLARTLNARIWYGWSGDPVKDVSEIYAAAARSVSLDDRDPYCHYAFCWGSLLRQMHTQALAEAQRSIDLNPNFALGFFSLGLVRVHIGHFTEALDSLLRSLRLNPNDPQAGSFLSFVALAHYHQENYEEAVHYGELAVRARRPYLALRVLLAGLGQLGRLEEARPLLQEFISRQPKDTQRQFEVTTPYLDLKYRDHLAEGLRRAGVAYLR</sequence>
<dbReference type="SUPFAM" id="SSF55073">
    <property type="entry name" value="Nucleotide cyclase"/>
    <property type="match status" value="1"/>
</dbReference>
<dbReference type="GO" id="GO:0004016">
    <property type="term" value="F:adenylate cyclase activity"/>
    <property type="evidence" value="ECO:0007669"/>
    <property type="project" value="UniProtKB-ARBA"/>
</dbReference>
<dbReference type="InterPro" id="IPR029787">
    <property type="entry name" value="Nucleotide_cyclase"/>
</dbReference>
<evidence type="ECO:0000313" key="3">
    <source>
        <dbReference type="EMBL" id="TYO63313.1"/>
    </source>
</evidence>
<keyword evidence="1" id="KW-0802">TPR repeat</keyword>
<dbReference type="PANTHER" id="PTHR43081">
    <property type="entry name" value="ADENYLATE CYCLASE, TERMINAL-DIFFERENTIATION SPECIFIC-RELATED"/>
    <property type="match status" value="1"/>
</dbReference>
<dbReference type="Pfam" id="PF00211">
    <property type="entry name" value="Guanylate_cyc"/>
    <property type="match status" value="1"/>
</dbReference>
<accession>A0A5S4YH01</accession>
<evidence type="ECO:0000259" key="2">
    <source>
        <dbReference type="PROSITE" id="PS50125"/>
    </source>
</evidence>
<proteinExistence type="predicted"/>
<dbReference type="GO" id="GO:0006171">
    <property type="term" value="P:cAMP biosynthetic process"/>
    <property type="evidence" value="ECO:0007669"/>
    <property type="project" value="TreeGrafter"/>
</dbReference>
<dbReference type="SUPFAM" id="SSF48452">
    <property type="entry name" value="TPR-like"/>
    <property type="match status" value="1"/>
</dbReference>
<reference evidence="3 4" key="1">
    <citation type="submission" date="2019-08" db="EMBL/GenBank/DDBJ databases">
        <title>Bradyrhizobium hipponensis sp. nov., a rhizobium isolated from a Lupinus angustifolius root nodule in Tunisia.</title>
        <authorList>
            <person name="Off K."/>
            <person name="Rejili M."/>
            <person name="Mars M."/>
            <person name="Brachmann A."/>
            <person name="Marin M."/>
        </authorList>
    </citation>
    <scope>NUCLEOTIDE SEQUENCE [LARGE SCALE GENOMIC DNA]</scope>
    <source>
        <strain evidence="4">aSej3</strain>
    </source>
</reference>
<dbReference type="GO" id="GO:0035556">
    <property type="term" value="P:intracellular signal transduction"/>
    <property type="evidence" value="ECO:0007669"/>
    <property type="project" value="InterPro"/>
</dbReference>
<dbReference type="InterPro" id="IPR011990">
    <property type="entry name" value="TPR-like_helical_dom_sf"/>
</dbReference>
<dbReference type="InterPro" id="IPR019734">
    <property type="entry name" value="TPR_rpt"/>
</dbReference>
<dbReference type="Gene3D" id="3.40.50.10070">
    <property type="entry name" value="TolB, N-terminal domain"/>
    <property type="match status" value="1"/>
</dbReference>
<name>A0A5S4YH01_9BRAD</name>
<keyword evidence="4" id="KW-1185">Reference proteome</keyword>
<dbReference type="PROSITE" id="PS50005">
    <property type="entry name" value="TPR"/>
    <property type="match status" value="1"/>
</dbReference>
<feature type="domain" description="Guanylate cyclase" evidence="2">
    <location>
        <begin position="7"/>
        <end position="121"/>
    </location>
</feature>
<evidence type="ECO:0000256" key="1">
    <source>
        <dbReference type="PROSITE-ProRule" id="PRU00339"/>
    </source>
</evidence>
<dbReference type="InterPro" id="IPR001054">
    <property type="entry name" value="A/G_cyclase"/>
</dbReference>
<dbReference type="EMBL" id="VSTH01000103">
    <property type="protein sequence ID" value="TYO63313.1"/>
    <property type="molecule type" value="Genomic_DNA"/>
</dbReference>
<dbReference type="CDD" id="cd07302">
    <property type="entry name" value="CHD"/>
    <property type="match status" value="1"/>
</dbReference>
<dbReference type="Gene3D" id="1.25.40.10">
    <property type="entry name" value="Tetratricopeptide repeat domain"/>
    <property type="match status" value="1"/>
</dbReference>